<protein>
    <submittedName>
        <fullName evidence="2">Uncharacterized protein</fullName>
    </submittedName>
</protein>
<reference evidence="2 3" key="1">
    <citation type="submission" date="2019-05" db="EMBL/GenBank/DDBJ databases">
        <title>Another draft genome of Portunus trituberculatus and its Hox gene families provides insights of decapod evolution.</title>
        <authorList>
            <person name="Jeong J.-H."/>
            <person name="Song I."/>
            <person name="Kim S."/>
            <person name="Choi T."/>
            <person name="Kim D."/>
            <person name="Ryu S."/>
            <person name="Kim W."/>
        </authorList>
    </citation>
    <scope>NUCLEOTIDE SEQUENCE [LARGE SCALE GENOMIC DNA]</scope>
    <source>
        <tissue evidence="2">Muscle</tissue>
    </source>
</reference>
<name>A0A5B7K7P2_PORTR</name>
<proteinExistence type="predicted"/>
<accession>A0A5B7K7P2</accession>
<feature type="region of interest" description="Disordered" evidence="1">
    <location>
        <begin position="63"/>
        <end position="105"/>
    </location>
</feature>
<dbReference type="AlphaFoldDB" id="A0A5B7K7P2"/>
<feature type="compositionally biased region" description="Polar residues" evidence="1">
    <location>
        <begin position="18"/>
        <end position="27"/>
    </location>
</feature>
<dbReference type="EMBL" id="VSRR010151254">
    <property type="protein sequence ID" value="MPD06442.1"/>
    <property type="molecule type" value="Genomic_DNA"/>
</dbReference>
<keyword evidence="3" id="KW-1185">Reference proteome</keyword>
<feature type="region of interest" description="Disordered" evidence="1">
    <location>
        <begin position="1"/>
        <end position="28"/>
    </location>
</feature>
<comment type="caution">
    <text evidence="2">The sequence shown here is derived from an EMBL/GenBank/DDBJ whole genome shotgun (WGS) entry which is preliminary data.</text>
</comment>
<sequence length="116" mass="12906">MVVAHRHPPNHTGDHSHLNTTSGTRQRTVPLRFVTQQGGRTQNPGKCSQIRYTFPWNNKPVAHYRHSQTSSKPATPKGEHNSQTETVEHPEQPSNTRLNTVPGNQECACLPLLKAG</sequence>
<feature type="compositionally biased region" description="Polar residues" evidence="1">
    <location>
        <begin position="92"/>
        <end position="103"/>
    </location>
</feature>
<evidence type="ECO:0000313" key="3">
    <source>
        <dbReference type="Proteomes" id="UP000324222"/>
    </source>
</evidence>
<evidence type="ECO:0000313" key="2">
    <source>
        <dbReference type="EMBL" id="MPD06442.1"/>
    </source>
</evidence>
<feature type="compositionally biased region" description="Basic and acidic residues" evidence="1">
    <location>
        <begin position="77"/>
        <end position="91"/>
    </location>
</feature>
<gene>
    <name evidence="2" type="ORF">E2C01_102256</name>
</gene>
<organism evidence="2 3">
    <name type="scientific">Portunus trituberculatus</name>
    <name type="common">Swimming crab</name>
    <name type="synonym">Neptunus trituberculatus</name>
    <dbReference type="NCBI Taxonomy" id="210409"/>
    <lineage>
        <taxon>Eukaryota</taxon>
        <taxon>Metazoa</taxon>
        <taxon>Ecdysozoa</taxon>
        <taxon>Arthropoda</taxon>
        <taxon>Crustacea</taxon>
        <taxon>Multicrustacea</taxon>
        <taxon>Malacostraca</taxon>
        <taxon>Eumalacostraca</taxon>
        <taxon>Eucarida</taxon>
        <taxon>Decapoda</taxon>
        <taxon>Pleocyemata</taxon>
        <taxon>Brachyura</taxon>
        <taxon>Eubrachyura</taxon>
        <taxon>Portunoidea</taxon>
        <taxon>Portunidae</taxon>
        <taxon>Portuninae</taxon>
        <taxon>Portunus</taxon>
    </lineage>
</organism>
<evidence type="ECO:0000256" key="1">
    <source>
        <dbReference type="SAM" id="MobiDB-lite"/>
    </source>
</evidence>
<dbReference type="Proteomes" id="UP000324222">
    <property type="component" value="Unassembled WGS sequence"/>
</dbReference>